<comment type="caution">
    <text evidence="7">The sequence shown here is derived from an EMBL/GenBank/DDBJ whole genome shotgun (WGS) entry which is preliminary data.</text>
</comment>
<feature type="transmembrane region" description="Helical" evidence="5">
    <location>
        <begin position="130"/>
        <end position="155"/>
    </location>
</feature>
<keyword evidence="2 5" id="KW-0812">Transmembrane</keyword>
<keyword evidence="8" id="KW-1185">Reference proteome</keyword>
<evidence type="ECO:0000313" key="7">
    <source>
        <dbReference type="EMBL" id="MBK5930079.1"/>
    </source>
</evidence>
<dbReference type="HAMAP" id="MF_01600">
    <property type="entry name" value="UPF0182"/>
    <property type="match status" value="1"/>
</dbReference>
<feature type="transmembrane region" description="Helical" evidence="5">
    <location>
        <begin position="56"/>
        <end position="78"/>
    </location>
</feature>
<feature type="transmembrane region" description="Helical" evidence="5">
    <location>
        <begin position="12"/>
        <end position="36"/>
    </location>
</feature>
<keyword evidence="3 5" id="KW-1133">Transmembrane helix</keyword>
<dbReference type="InterPro" id="IPR005372">
    <property type="entry name" value="UPF0182"/>
</dbReference>
<dbReference type="RefSeq" id="WP_201244497.1">
    <property type="nucleotide sequence ID" value="NZ_NHSF01000038.1"/>
</dbReference>
<keyword evidence="4 5" id="KW-0472">Membrane</keyword>
<dbReference type="PANTHER" id="PTHR39344:SF1">
    <property type="entry name" value="UPF0182 PROTEIN SLL1060"/>
    <property type="match status" value="1"/>
</dbReference>
<dbReference type="Pfam" id="PF03699">
    <property type="entry name" value="UPF0182"/>
    <property type="match status" value="1"/>
</dbReference>
<organism evidence="7 8">
    <name type="scientific">Halochromatium salexigens</name>
    <name type="common">Chromatium salexigens</name>
    <dbReference type="NCBI Taxonomy" id="49447"/>
    <lineage>
        <taxon>Bacteria</taxon>
        <taxon>Pseudomonadati</taxon>
        <taxon>Pseudomonadota</taxon>
        <taxon>Gammaproteobacteria</taxon>
        <taxon>Chromatiales</taxon>
        <taxon>Chromatiaceae</taxon>
        <taxon>Halochromatium</taxon>
    </lineage>
</organism>
<name>A0AAJ0UEP8_HALSE</name>
<gene>
    <name evidence="7" type="ORF">CCR82_05955</name>
</gene>
<reference evidence="7" key="2">
    <citation type="journal article" date="2020" name="Microorganisms">
        <title>Osmotic Adaptation and Compatible Solute Biosynthesis of Phototrophic Bacteria as Revealed from Genome Analyses.</title>
        <authorList>
            <person name="Imhoff J.F."/>
            <person name="Rahn T."/>
            <person name="Kunzel S."/>
            <person name="Keller A."/>
            <person name="Neulinger S.C."/>
        </authorList>
    </citation>
    <scope>NUCLEOTIDE SEQUENCE</scope>
    <source>
        <strain evidence="7">DSM 4395</strain>
    </source>
</reference>
<evidence type="ECO:0000256" key="4">
    <source>
        <dbReference type="ARBA" id="ARBA00023136"/>
    </source>
</evidence>
<comment type="subcellular location">
    <subcellularLocation>
        <location evidence="5">Cell membrane</location>
        <topology evidence="5">Multi-pass membrane protein</topology>
    </subcellularLocation>
</comment>
<feature type="compositionally biased region" description="Low complexity" evidence="6">
    <location>
        <begin position="912"/>
        <end position="922"/>
    </location>
</feature>
<evidence type="ECO:0000313" key="8">
    <source>
        <dbReference type="Proteomes" id="UP001296967"/>
    </source>
</evidence>
<evidence type="ECO:0000256" key="1">
    <source>
        <dbReference type="ARBA" id="ARBA00022475"/>
    </source>
</evidence>
<feature type="transmembrane region" description="Helical" evidence="5">
    <location>
        <begin position="277"/>
        <end position="298"/>
    </location>
</feature>
<dbReference type="GO" id="GO:0005576">
    <property type="term" value="C:extracellular region"/>
    <property type="evidence" value="ECO:0007669"/>
    <property type="project" value="TreeGrafter"/>
</dbReference>
<keyword evidence="1 5" id="KW-1003">Cell membrane</keyword>
<evidence type="ECO:0000256" key="3">
    <source>
        <dbReference type="ARBA" id="ARBA00022989"/>
    </source>
</evidence>
<feature type="transmembrane region" description="Helical" evidence="5">
    <location>
        <begin position="194"/>
        <end position="215"/>
    </location>
</feature>
<reference evidence="7" key="1">
    <citation type="submission" date="2017-05" db="EMBL/GenBank/DDBJ databases">
        <authorList>
            <person name="Imhoff J.F."/>
            <person name="Rahn T."/>
            <person name="Kuenzel S."/>
            <person name="Neulinger S.C."/>
        </authorList>
    </citation>
    <scope>NUCLEOTIDE SEQUENCE</scope>
    <source>
        <strain evidence="7">DSM 4395</strain>
    </source>
</reference>
<accession>A0AAJ0UEP8</accession>
<dbReference type="Proteomes" id="UP001296967">
    <property type="component" value="Unassembled WGS sequence"/>
</dbReference>
<evidence type="ECO:0000256" key="2">
    <source>
        <dbReference type="ARBA" id="ARBA00022692"/>
    </source>
</evidence>
<feature type="region of interest" description="Disordered" evidence="6">
    <location>
        <begin position="890"/>
        <end position="941"/>
    </location>
</feature>
<dbReference type="PANTHER" id="PTHR39344">
    <property type="entry name" value="UPF0182 PROTEIN SLL1060"/>
    <property type="match status" value="1"/>
</dbReference>
<sequence length="941" mass="107557">MTKKRLGRRIRLFVLVLLPLMLAIALPIFALVYAGGVVEIWWYQSLGLGFYFWQRLLYSYVVFAVLTTFFFFFFYLNFRLAARYMRIKPLAPKKVLLRFRRKAKQAKPRHALSLGASTERPRGSARLLHWLILGLHHLSLLVALVLAVVLAAPLYRRWEETLLFLFAPRAGLVDPVYGHDISYYLFALPLFRTMLFEVFFAFGVLLTILGIIYYLQFQALKKRGLNIAAGAKRHLSVIIALMFCVGIVEWMFQRHALLYTDSHTPLFFGAGYTEMNIVLPLIWSAMIMLVILGASLIWSLNTRRGLSLVVVSATLLAITVGLRYWDAIPAMVQDYMVEPDELARQEPYIRDNITATLDAFGLAEVETRPYRVPATASADRAPEDLDAAGLRNIPVWDRDMLIDVYREMQEIRSYYRFLSVNTDRYTIDGRYQQVFLAARELDFDRLPKDSQNWVNRWFRYTHGYGAVMSPAAQFGEEAKEWYLKDMPPRSEYGLTIEEPGIYYGMQDLYDVIAPNALGEISYPGQTGVVQDDYRANTGIPIDGWFRRAIFALYYRDYKLFFTTAIQPDSQILIRRNVPSTIRVVTPFLELDSDPYLVVTPGHLYWIIDAYTLSDRYPYAEPVNRNVGKHPDHWMASPIAKEFNYIRNSVKIVVDAYTGEMDYYLADPDDPIARAYQRMYPGLLKDMEQFPDALRAHIRYPQDLFSTQMSVYAKYHQTDPAVFYGQEDRWMFPQISRRGDTKTLLPYYVTLNLIDRSQFEHLLLAPMNPKGRDNMRAFAVVSSDAPNYGRIIVYSLPTGMLVLGLSQIDALIEQDSKIAEQFTLWGRGGAEIKRGKLILILIDDVITYVQPVYLQAAHGVKIPQLKRVIVSQGGKVAMAPSLEEAVAALREGQRQRAEKARKRTVTAPPPQPASSEPASTTPERLSGGRRPNASSASGPTPD</sequence>
<feature type="transmembrane region" description="Helical" evidence="5">
    <location>
        <begin position="235"/>
        <end position="252"/>
    </location>
</feature>
<evidence type="ECO:0000256" key="5">
    <source>
        <dbReference type="HAMAP-Rule" id="MF_01600"/>
    </source>
</evidence>
<evidence type="ECO:0000256" key="6">
    <source>
        <dbReference type="SAM" id="MobiDB-lite"/>
    </source>
</evidence>
<dbReference type="GO" id="GO:0005886">
    <property type="term" value="C:plasma membrane"/>
    <property type="evidence" value="ECO:0007669"/>
    <property type="project" value="UniProtKB-SubCell"/>
</dbReference>
<dbReference type="EMBL" id="NHSF01000038">
    <property type="protein sequence ID" value="MBK5930079.1"/>
    <property type="molecule type" value="Genomic_DNA"/>
</dbReference>
<protein>
    <recommendedName>
        <fullName evidence="5">UPF0182 protein CCR82_05955</fullName>
    </recommendedName>
</protein>
<proteinExistence type="inferred from homology"/>
<dbReference type="AlphaFoldDB" id="A0AAJ0UEP8"/>
<feature type="transmembrane region" description="Helical" evidence="5">
    <location>
        <begin position="305"/>
        <end position="325"/>
    </location>
</feature>
<feature type="compositionally biased region" description="Polar residues" evidence="6">
    <location>
        <begin position="931"/>
        <end position="941"/>
    </location>
</feature>
<comment type="similarity">
    <text evidence="5">Belongs to the UPF0182 family.</text>
</comment>